<accession>A0A4Z0NTT8</accession>
<sequence>MLHESWYRRPTNRVRLHMARRLDGARHVAVIAAVTLGACDLPGDPEIIAEGRRQCMALAMPFLDDF</sequence>
<proteinExistence type="predicted"/>
<dbReference type="EMBL" id="SRLB01000006">
    <property type="protein sequence ID" value="TGE00187.1"/>
    <property type="molecule type" value="Genomic_DNA"/>
</dbReference>
<keyword evidence="2" id="KW-1185">Reference proteome</keyword>
<dbReference type="AlphaFoldDB" id="A0A4Z0NTT8"/>
<protein>
    <submittedName>
        <fullName evidence="1">Uncharacterized protein</fullName>
    </submittedName>
</protein>
<evidence type="ECO:0000313" key="2">
    <source>
        <dbReference type="Proteomes" id="UP000297535"/>
    </source>
</evidence>
<name>A0A4Z0NTT8_9HYPH</name>
<organism evidence="1 2">
    <name type="scientific">Methylobacterium nonmethylotrophicum</name>
    <dbReference type="NCBI Taxonomy" id="1141884"/>
    <lineage>
        <taxon>Bacteria</taxon>
        <taxon>Pseudomonadati</taxon>
        <taxon>Pseudomonadota</taxon>
        <taxon>Alphaproteobacteria</taxon>
        <taxon>Hyphomicrobiales</taxon>
        <taxon>Methylobacteriaceae</taxon>
        <taxon>Methylobacterium</taxon>
    </lineage>
</organism>
<evidence type="ECO:0000313" key="1">
    <source>
        <dbReference type="EMBL" id="TGE00187.1"/>
    </source>
</evidence>
<dbReference type="Proteomes" id="UP000297535">
    <property type="component" value="Unassembled WGS sequence"/>
</dbReference>
<dbReference type="RefSeq" id="WP_135414470.1">
    <property type="nucleotide sequence ID" value="NZ_SRLB01000006.1"/>
</dbReference>
<comment type="caution">
    <text evidence="1">The sequence shown here is derived from an EMBL/GenBank/DDBJ whole genome shotgun (WGS) entry which is preliminary data.</text>
</comment>
<reference evidence="1 2" key="1">
    <citation type="submission" date="2019-04" db="EMBL/GenBank/DDBJ databases">
        <authorList>
            <person name="Feng G."/>
            <person name="Zhu H."/>
        </authorList>
    </citation>
    <scope>NUCLEOTIDE SEQUENCE [LARGE SCALE GENOMIC DNA]</scope>
    <source>
        <strain evidence="1 2">6HR-1</strain>
    </source>
</reference>
<gene>
    <name evidence="1" type="ORF">EU555_09765</name>
</gene>